<dbReference type="PANTHER" id="PTHR43800:SF1">
    <property type="entry name" value="PEPTIDYL-LYSINE N-ACETYLTRANSFERASE YJAB"/>
    <property type="match status" value="1"/>
</dbReference>
<keyword evidence="2" id="KW-0012">Acyltransferase</keyword>
<keyword evidence="5" id="KW-1185">Reference proteome</keyword>
<evidence type="ECO:0000313" key="5">
    <source>
        <dbReference type="Proteomes" id="UP000199477"/>
    </source>
</evidence>
<dbReference type="PROSITE" id="PS51186">
    <property type="entry name" value="GNAT"/>
    <property type="match status" value="1"/>
</dbReference>
<feature type="domain" description="N-acetyltransferase" evidence="3">
    <location>
        <begin position="4"/>
        <end position="148"/>
    </location>
</feature>
<dbReference type="RefSeq" id="WP_026634942.1">
    <property type="nucleotide sequence ID" value="NZ_FONH01000013.1"/>
</dbReference>
<evidence type="ECO:0000256" key="2">
    <source>
        <dbReference type="ARBA" id="ARBA00023315"/>
    </source>
</evidence>
<dbReference type="PANTHER" id="PTHR43800">
    <property type="entry name" value="PEPTIDYL-LYSINE N-ACETYLTRANSFERASE YJAB"/>
    <property type="match status" value="1"/>
</dbReference>
<accession>A0A1I2HUQ9</accession>
<evidence type="ECO:0000313" key="4">
    <source>
        <dbReference type="EMBL" id="SFF32477.1"/>
    </source>
</evidence>
<dbReference type="InterPro" id="IPR016181">
    <property type="entry name" value="Acyl_CoA_acyltransferase"/>
</dbReference>
<organism evidence="4 5">
    <name type="scientific">Dyella marensis</name>
    <dbReference type="NCBI Taxonomy" id="500610"/>
    <lineage>
        <taxon>Bacteria</taxon>
        <taxon>Pseudomonadati</taxon>
        <taxon>Pseudomonadota</taxon>
        <taxon>Gammaproteobacteria</taxon>
        <taxon>Lysobacterales</taxon>
        <taxon>Rhodanobacteraceae</taxon>
        <taxon>Dyella</taxon>
    </lineage>
</organism>
<dbReference type="EMBL" id="FONH01000013">
    <property type="protein sequence ID" value="SFF32477.1"/>
    <property type="molecule type" value="Genomic_DNA"/>
</dbReference>
<keyword evidence="1 4" id="KW-0808">Transferase</keyword>
<reference evidence="5" key="1">
    <citation type="submission" date="2016-10" db="EMBL/GenBank/DDBJ databases">
        <authorList>
            <person name="Varghese N."/>
            <person name="Submissions S."/>
        </authorList>
    </citation>
    <scope>NUCLEOTIDE SEQUENCE [LARGE SCALE GENOMIC DNA]</scope>
    <source>
        <strain evidence="5">UNC178MFTsu3.1</strain>
    </source>
</reference>
<dbReference type="CDD" id="cd04301">
    <property type="entry name" value="NAT_SF"/>
    <property type="match status" value="1"/>
</dbReference>
<evidence type="ECO:0000259" key="3">
    <source>
        <dbReference type="PROSITE" id="PS51186"/>
    </source>
</evidence>
<dbReference type="GO" id="GO:0016747">
    <property type="term" value="F:acyltransferase activity, transferring groups other than amino-acyl groups"/>
    <property type="evidence" value="ECO:0007669"/>
    <property type="project" value="InterPro"/>
</dbReference>
<name>A0A1I2HUQ9_9GAMM</name>
<dbReference type="Gene3D" id="3.40.630.30">
    <property type="match status" value="1"/>
</dbReference>
<protein>
    <submittedName>
        <fullName evidence="4">Putative acetyltransferase</fullName>
    </submittedName>
</protein>
<proteinExistence type="predicted"/>
<gene>
    <name evidence="4" type="ORF">SAMN02799615_03130</name>
</gene>
<dbReference type="Proteomes" id="UP000199477">
    <property type="component" value="Unassembled WGS sequence"/>
</dbReference>
<dbReference type="AlphaFoldDB" id="A0A1I2HUQ9"/>
<dbReference type="SUPFAM" id="SSF55729">
    <property type="entry name" value="Acyl-CoA N-acyltransferases (Nat)"/>
    <property type="match status" value="1"/>
</dbReference>
<dbReference type="InterPro" id="IPR000182">
    <property type="entry name" value="GNAT_dom"/>
</dbReference>
<evidence type="ECO:0000256" key="1">
    <source>
        <dbReference type="ARBA" id="ARBA00022679"/>
    </source>
</evidence>
<dbReference type="Pfam" id="PF13673">
    <property type="entry name" value="Acetyltransf_10"/>
    <property type="match status" value="1"/>
</dbReference>
<dbReference type="STRING" id="500610.SAMN02799615_03130"/>
<sequence length="148" mass="16449">MSSALIRPVTEADHAALLALWEAAVRATHDFLGEEDIAFFRGFLPGIFGHLDVQVAELDGRVAGFIGTSARHIEALFVDPSLHRHGIGRQLLDAVLAIDPRLPWTVDVNEQNPGATRFYERYGFVRIGRSELDASGRPFPLLHLVLRR</sequence>